<evidence type="ECO:0000256" key="2">
    <source>
        <dbReference type="ARBA" id="ARBA00023315"/>
    </source>
</evidence>
<dbReference type="Pfam" id="PF00583">
    <property type="entry name" value="Acetyltransf_1"/>
    <property type="match status" value="1"/>
</dbReference>
<keyword evidence="5" id="KW-1185">Reference proteome</keyword>
<proteinExistence type="predicted"/>
<organism evidence="4 5">
    <name type="scientific">Dictyobacter halimunensis</name>
    <dbReference type="NCBI Taxonomy" id="3026934"/>
    <lineage>
        <taxon>Bacteria</taxon>
        <taxon>Bacillati</taxon>
        <taxon>Chloroflexota</taxon>
        <taxon>Ktedonobacteria</taxon>
        <taxon>Ktedonobacterales</taxon>
        <taxon>Dictyobacteraceae</taxon>
        <taxon>Dictyobacter</taxon>
    </lineage>
</organism>
<evidence type="ECO:0000313" key="4">
    <source>
        <dbReference type="EMBL" id="GLV59415.1"/>
    </source>
</evidence>
<dbReference type="InterPro" id="IPR000182">
    <property type="entry name" value="GNAT_dom"/>
</dbReference>
<evidence type="ECO:0000313" key="5">
    <source>
        <dbReference type="Proteomes" id="UP001344906"/>
    </source>
</evidence>
<dbReference type="InterPro" id="IPR050832">
    <property type="entry name" value="Bact_Acetyltransf"/>
</dbReference>
<dbReference type="InterPro" id="IPR016181">
    <property type="entry name" value="Acyl_CoA_acyltransferase"/>
</dbReference>
<gene>
    <name evidence="4" type="primary">yuaI</name>
    <name evidence="4" type="ORF">KDH_62420</name>
</gene>
<keyword evidence="1" id="KW-0808">Transferase</keyword>
<keyword evidence="2" id="KW-0012">Acyltransferase</keyword>
<sequence length="173" mass="19213">MVTIRPATLQDVEGLARVHVDTWRTTYRGLIPADYLAGLTYEPRLRMWTQILNRAAEHNFVFVAVGEAGQVVGFISGGPERSNHAVYKGELYAIYILADQQGQGIGRELVRVLSRSLIQAGFSSMLVWVLDGNPAQHFYLRLGGQYIASKPEQIGGAELTELAYGWPDLHTLL</sequence>
<reference evidence="4 5" key="1">
    <citation type="submission" date="2023-02" db="EMBL/GenBank/DDBJ databases">
        <title>Dictyobacter halimunensis sp. nov., a new member of the class Ktedonobacteria from forest soil in a geothermal area.</title>
        <authorList>
            <person name="Rachmania M.K."/>
            <person name="Ningsih F."/>
            <person name="Sakai Y."/>
            <person name="Yabe S."/>
            <person name="Yokota A."/>
            <person name="Sjamsuridzal W."/>
        </authorList>
    </citation>
    <scope>NUCLEOTIDE SEQUENCE [LARGE SCALE GENOMIC DNA]</scope>
    <source>
        <strain evidence="4 5">S3.2.2.5</strain>
    </source>
</reference>
<dbReference type="EMBL" id="BSRI01000002">
    <property type="protein sequence ID" value="GLV59415.1"/>
    <property type="molecule type" value="Genomic_DNA"/>
</dbReference>
<dbReference type="SUPFAM" id="SSF55729">
    <property type="entry name" value="Acyl-CoA N-acyltransferases (Nat)"/>
    <property type="match status" value="1"/>
</dbReference>
<accession>A0ABQ6FYP9</accession>
<feature type="domain" description="N-acetyltransferase" evidence="3">
    <location>
        <begin position="2"/>
        <end position="167"/>
    </location>
</feature>
<comment type="caution">
    <text evidence="4">The sequence shown here is derived from an EMBL/GenBank/DDBJ whole genome shotgun (WGS) entry which is preliminary data.</text>
</comment>
<protein>
    <submittedName>
        <fullName evidence="4">N-acetyltransferase YuaI</fullName>
    </submittedName>
</protein>
<dbReference type="Gene3D" id="3.40.630.30">
    <property type="match status" value="1"/>
</dbReference>
<dbReference type="CDD" id="cd04301">
    <property type="entry name" value="NAT_SF"/>
    <property type="match status" value="1"/>
</dbReference>
<name>A0ABQ6FYP9_9CHLR</name>
<evidence type="ECO:0000259" key="3">
    <source>
        <dbReference type="PROSITE" id="PS51186"/>
    </source>
</evidence>
<evidence type="ECO:0000256" key="1">
    <source>
        <dbReference type="ARBA" id="ARBA00022679"/>
    </source>
</evidence>
<dbReference type="PANTHER" id="PTHR43877">
    <property type="entry name" value="AMINOALKYLPHOSPHONATE N-ACETYLTRANSFERASE-RELATED-RELATED"/>
    <property type="match status" value="1"/>
</dbReference>
<dbReference type="PROSITE" id="PS51186">
    <property type="entry name" value="GNAT"/>
    <property type="match status" value="1"/>
</dbReference>
<dbReference type="Proteomes" id="UP001344906">
    <property type="component" value="Unassembled WGS sequence"/>
</dbReference>
<dbReference type="RefSeq" id="WP_338256043.1">
    <property type="nucleotide sequence ID" value="NZ_BSRI01000002.1"/>
</dbReference>